<organism evidence="4 5">
    <name type="scientific">Ceraceosorus guamensis</name>
    <dbReference type="NCBI Taxonomy" id="1522189"/>
    <lineage>
        <taxon>Eukaryota</taxon>
        <taxon>Fungi</taxon>
        <taxon>Dikarya</taxon>
        <taxon>Basidiomycota</taxon>
        <taxon>Ustilaginomycotina</taxon>
        <taxon>Exobasidiomycetes</taxon>
        <taxon>Ceraceosorales</taxon>
        <taxon>Ceraceosoraceae</taxon>
        <taxon>Ceraceosorus</taxon>
    </lineage>
</organism>
<sequence>MAWGIPTLWTLIRVLGGTFIGGFLVTAGLLYRYQNALIYPSSFPNGSRTNVLTPDEFDLEYEDVRLKTPDGQELRVYLMCQSEPSEREKRRGEDEGDVATRRPTILFLHANAGNMGHRLPLAAVFFKRFGCNVLMLSYRGYGLSTGTPSEKGIRIDAQTALDYIKRHPRLKATQVVAYGQSIGGAVAVDLAAKAGRAISALILENTFLSIPELIPHVLPPVKPFTFLCREFWPTGDSIMQLGPYQPVLFLSGRADELVPPSHMDLLFKRCSSSKKVWKSFKDGTHNDTCVKPGYFEAIAQFLATWVVPLTQGISPAELPDPDAHGTLPSPRSAEAALAPHSSYSKGGEKSGDPTFSSFGGFNADSGPVNPSGVGGAVNTSQGGHTRQPSSPRVGSQGPRLRRSASASSADSRGSLRDMHKRDEVRGSGAYAGSNSSHSSFGANHSAAAQAARQAASASSTANDAAAAATAATAAAAAAAARKRSPAGSRASDDSEWVEMSAHDATPDQGR</sequence>
<dbReference type="InterPro" id="IPR000073">
    <property type="entry name" value="AB_hydrolase_1"/>
</dbReference>
<dbReference type="RefSeq" id="XP_025371641.1">
    <property type="nucleotide sequence ID" value="XM_025516902.1"/>
</dbReference>
<evidence type="ECO:0000313" key="4">
    <source>
        <dbReference type="EMBL" id="PWN44481.1"/>
    </source>
</evidence>
<feature type="compositionally biased region" description="Basic and acidic residues" evidence="1">
    <location>
        <begin position="413"/>
        <end position="425"/>
    </location>
</feature>
<dbReference type="Gene3D" id="3.40.50.1820">
    <property type="entry name" value="alpha/beta hydrolase"/>
    <property type="match status" value="1"/>
</dbReference>
<dbReference type="OrthoDB" id="10249433at2759"/>
<dbReference type="Pfam" id="PF00561">
    <property type="entry name" value="Abhydrolase_1"/>
    <property type="match status" value="1"/>
</dbReference>
<keyword evidence="2" id="KW-0812">Transmembrane</keyword>
<dbReference type="EMBL" id="KZ819361">
    <property type="protein sequence ID" value="PWN44481.1"/>
    <property type="molecule type" value="Genomic_DNA"/>
</dbReference>
<dbReference type="PANTHER" id="PTHR12277:SF81">
    <property type="entry name" value="PROTEIN ABHD13"/>
    <property type="match status" value="1"/>
</dbReference>
<protein>
    <submittedName>
        <fullName evidence="4">Alpha/beta-hydrolase</fullName>
    </submittedName>
</protein>
<evidence type="ECO:0000256" key="2">
    <source>
        <dbReference type="SAM" id="Phobius"/>
    </source>
</evidence>
<reference evidence="4 5" key="1">
    <citation type="journal article" date="2018" name="Mol. Biol. Evol.">
        <title>Broad Genomic Sampling Reveals a Smut Pathogenic Ancestry of the Fungal Clade Ustilaginomycotina.</title>
        <authorList>
            <person name="Kijpornyongpan T."/>
            <person name="Mondo S.J."/>
            <person name="Barry K."/>
            <person name="Sandor L."/>
            <person name="Lee J."/>
            <person name="Lipzen A."/>
            <person name="Pangilinan J."/>
            <person name="LaButti K."/>
            <person name="Hainaut M."/>
            <person name="Henrissat B."/>
            <person name="Grigoriev I.V."/>
            <person name="Spatafora J.W."/>
            <person name="Aime M.C."/>
        </authorList>
    </citation>
    <scope>NUCLEOTIDE SEQUENCE [LARGE SCALE GENOMIC DNA]</scope>
    <source>
        <strain evidence="4 5">MCA 4658</strain>
    </source>
</reference>
<dbReference type="STRING" id="1522189.A0A316W6U7"/>
<dbReference type="PANTHER" id="PTHR12277">
    <property type="entry name" value="ALPHA/BETA HYDROLASE DOMAIN-CONTAINING PROTEIN"/>
    <property type="match status" value="1"/>
</dbReference>
<dbReference type="InterPro" id="IPR029058">
    <property type="entry name" value="AB_hydrolase_fold"/>
</dbReference>
<keyword evidence="5" id="KW-1185">Reference proteome</keyword>
<dbReference type="AlphaFoldDB" id="A0A316W6U7"/>
<evidence type="ECO:0000256" key="1">
    <source>
        <dbReference type="SAM" id="MobiDB-lite"/>
    </source>
</evidence>
<keyword evidence="2" id="KW-0472">Membrane</keyword>
<dbReference type="Proteomes" id="UP000245783">
    <property type="component" value="Unassembled WGS sequence"/>
</dbReference>
<feature type="compositionally biased region" description="Basic and acidic residues" evidence="1">
    <location>
        <begin position="500"/>
        <end position="510"/>
    </location>
</feature>
<keyword evidence="4" id="KW-0378">Hydrolase</keyword>
<accession>A0A316W6U7</accession>
<gene>
    <name evidence="4" type="ORF">IE81DRAFT_364989</name>
</gene>
<dbReference type="GO" id="GO:0016020">
    <property type="term" value="C:membrane"/>
    <property type="evidence" value="ECO:0007669"/>
    <property type="project" value="TreeGrafter"/>
</dbReference>
<feature type="compositionally biased region" description="Low complexity" evidence="1">
    <location>
        <begin position="445"/>
        <end position="489"/>
    </location>
</feature>
<name>A0A316W6U7_9BASI</name>
<evidence type="ECO:0000313" key="5">
    <source>
        <dbReference type="Proteomes" id="UP000245783"/>
    </source>
</evidence>
<feature type="domain" description="AB hydrolase-1" evidence="3">
    <location>
        <begin position="103"/>
        <end position="211"/>
    </location>
</feature>
<dbReference type="SUPFAM" id="SSF53474">
    <property type="entry name" value="alpha/beta-Hydrolases"/>
    <property type="match status" value="1"/>
</dbReference>
<dbReference type="GeneID" id="37038772"/>
<feature type="transmembrane region" description="Helical" evidence="2">
    <location>
        <begin position="12"/>
        <end position="31"/>
    </location>
</feature>
<feature type="compositionally biased region" description="Polar residues" evidence="1">
    <location>
        <begin position="377"/>
        <end position="393"/>
    </location>
</feature>
<dbReference type="FunCoup" id="A0A316W6U7">
    <property type="interactions" value="137"/>
</dbReference>
<keyword evidence="2" id="KW-1133">Transmembrane helix</keyword>
<feature type="compositionally biased region" description="Low complexity" evidence="1">
    <location>
        <begin position="403"/>
        <end position="412"/>
    </location>
</feature>
<dbReference type="GO" id="GO:0008474">
    <property type="term" value="F:palmitoyl-(protein) hydrolase activity"/>
    <property type="evidence" value="ECO:0007669"/>
    <property type="project" value="TreeGrafter"/>
</dbReference>
<proteinExistence type="predicted"/>
<evidence type="ECO:0000259" key="3">
    <source>
        <dbReference type="Pfam" id="PF00561"/>
    </source>
</evidence>
<dbReference type="InParanoid" id="A0A316W6U7"/>
<feature type="region of interest" description="Disordered" evidence="1">
    <location>
        <begin position="317"/>
        <end position="510"/>
    </location>
</feature>
<feature type="compositionally biased region" description="Polar residues" evidence="1">
    <location>
        <begin position="432"/>
        <end position="442"/>
    </location>
</feature>